<dbReference type="SUPFAM" id="SSF52540">
    <property type="entry name" value="P-loop containing nucleoside triphosphate hydrolases"/>
    <property type="match status" value="1"/>
</dbReference>
<protein>
    <recommendedName>
        <fullName evidence="1">ATPase dynein-related AAA domain-containing protein</fullName>
    </recommendedName>
</protein>
<dbReference type="InterPro" id="IPR027417">
    <property type="entry name" value="P-loop_NTPase"/>
</dbReference>
<feature type="domain" description="ATPase dynein-related AAA" evidence="1">
    <location>
        <begin position="608"/>
        <end position="692"/>
    </location>
</feature>
<dbReference type="PANTHER" id="PTHR37291:SF1">
    <property type="entry name" value="TYPE IV METHYL-DIRECTED RESTRICTION ENZYME ECOKMCRB SUBUNIT"/>
    <property type="match status" value="1"/>
</dbReference>
<dbReference type="PANTHER" id="PTHR37291">
    <property type="entry name" value="5-METHYLCYTOSINE-SPECIFIC RESTRICTION ENZYME B"/>
    <property type="match status" value="1"/>
</dbReference>
<sequence length="843" mass="97419">MIKTLITRISILSQYNSENKTILWEDPTGSRWDNVYGRLVKNDNAIFISDDKLLIGIISEVNTGKSLLCTNIQEVNCQNDQLLRLHVSYPELISRVKANFQPFIHPLQLDLNQLIADAKNQKFISFYIFSGQQKYNELFQSLNENDRVVLLDNNNQFENVKLNSNQGLIDFSTELDVTISTEGLTIDEVIQKNKNHKRKSIKSNNVTRIEKIKTEISTNGFFKFTSFFTYHDTLFNKSVYQKKEKLLTKINTIKLNLNETVFKVSMSGKDINDESFTFFNDNNLIIVHSQTKAKGVSSQTQGDTFDKQMKIGDYFYMCRGNSNLEIIGRIISDATTCEYEDFGDDGWLQRSYEIVSEAIKEDPYTDDKKWWTPNDNSTCIAIPNKEIKDANSKIFIPFFHTQFETKVLEATTIKKTEIMSEKLNQILYGPPGTGKTYNTINRAIHIINPAFDLTQNRDLIKKEYDRLVKNGKIVFTTFHQNMSYEDFIEGIKPETTKDDNVIYKIHNGIFKLICIDNQIFKIGDKIGNYEIVDITNAEIYFKKPNGGVLLVSKNLINQLIDYVIKNNVENFESLSEIDRREYPFLEPYYINGYKNLYPKLIENIITKKAIKDETPKVLIIDEINRGNVSQIFGELITLIEEDKRLGKEEALEVLLPYSKEKFGVPAYLYIIGTMNTADRSVEALDAALRRRFCFEEMPPLYNLDGLQNDIFGYKAYEILKTINSRIEKLIDKDHAIGHSYLLNKDENSIVDSFYKNIIPLLQEYFFGDYGKLGLVLGKGFVHLKEWDKGTDAFADFDDDASNDFESRNVYEIIDYRKVKNHKIGSIEMTFEKAIKVLMKGNIE</sequence>
<keyword evidence="3" id="KW-1185">Reference proteome</keyword>
<dbReference type="InterPro" id="IPR011704">
    <property type="entry name" value="ATPase_dyneun-rel_AAA"/>
</dbReference>
<name>A0ABU1RX57_9FLAO</name>
<dbReference type="Proteomes" id="UP001261871">
    <property type="component" value="Unassembled WGS sequence"/>
</dbReference>
<accession>A0ABU1RX57</accession>
<dbReference type="Pfam" id="PF07728">
    <property type="entry name" value="AAA_5"/>
    <property type="match status" value="1"/>
</dbReference>
<reference evidence="2 3" key="1">
    <citation type="submission" date="2023-07" db="EMBL/GenBank/DDBJ databases">
        <title>Sorghum-associated microbial communities from plants grown in Nebraska, USA.</title>
        <authorList>
            <person name="Schachtman D."/>
        </authorList>
    </citation>
    <scope>NUCLEOTIDE SEQUENCE [LARGE SCALE GENOMIC DNA]</scope>
    <source>
        <strain evidence="2 3">BE124</strain>
    </source>
</reference>
<dbReference type="EMBL" id="JAVDTX010000001">
    <property type="protein sequence ID" value="MDR6843344.1"/>
    <property type="molecule type" value="Genomic_DNA"/>
</dbReference>
<evidence type="ECO:0000313" key="3">
    <source>
        <dbReference type="Proteomes" id="UP001261871"/>
    </source>
</evidence>
<dbReference type="RefSeq" id="WP_310002668.1">
    <property type="nucleotide sequence ID" value="NZ_JAVDTX010000001.1"/>
</dbReference>
<dbReference type="Gene3D" id="3.40.50.300">
    <property type="entry name" value="P-loop containing nucleotide triphosphate hydrolases"/>
    <property type="match status" value="1"/>
</dbReference>
<evidence type="ECO:0000259" key="1">
    <source>
        <dbReference type="Pfam" id="PF07728"/>
    </source>
</evidence>
<dbReference type="InterPro" id="IPR052934">
    <property type="entry name" value="Methyl-DNA_Rec/Restrict_Enz"/>
</dbReference>
<comment type="caution">
    <text evidence="2">The sequence shown here is derived from an EMBL/GenBank/DDBJ whole genome shotgun (WGS) entry which is preliminary data.</text>
</comment>
<evidence type="ECO:0000313" key="2">
    <source>
        <dbReference type="EMBL" id="MDR6843344.1"/>
    </source>
</evidence>
<proteinExistence type="predicted"/>
<organism evidence="2 3">
    <name type="scientific">Flavobacterium granuli</name>
    <dbReference type="NCBI Taxonomy" id="280093"/>
    <lineage>
        <taxon>Bacteria</taxon>
        <taxon>Pseudomonadati</taxon>
        <taxon>Bacteroidota</taxon>
        <taxon>Flavobacteriia</taxon>
        <taxon>Flavobacteriales</taxon>
        <taxon>Flavobacteriaceae</taxon>
        <taxon>Flavobacterium</taxon>
    </lineage>
</organism>
<gene>
    <name evidence="2" type="ORF">J2W95_000024</name>
</gene>